<evidence type="ECO:0000256" key="2">
    <source>
        <dbReference type="SAM" id="MobiDB-lite"/>
    </source>
</evidence>
<dbReference type="GeneID" id="7845604"/>
<dbReference type="KEGG" id="tet:TTHERM_00079260"/>
<protein>
    <submittedName>
        <fullName evidence="3">Uncharacterized protein</fullName>
    </submittedName>
</protein>
<evidence type="ECO:0000256" key="1">
    <source>
        <dbReference type="SAM" id="Coils"/>
    </source>
</evidence>
<dbReference type="InParanoid" id="Q23FT8"/>
<dbReference type="Proteomes" id="UP000009168">
    <property type="component" value="Unassembled WGS sequence"/>
</dbReference>
<proteinExistence type="predicted"/>
<dbReference type="OMA" id="IQECDEN"/>
<feature type="region of interest" description="Disordered" evidence="2">
    <location>
        <begin position="1"/>
        <end position="23"/>
    </location>
</feature>
<sequence length="210" mass="25437">MEQEIDVDVSSQSQEQQEEKEPFEDLIQECDENARKLEILYIQKENEYQELCKTLSDLQDQIWNHQKEEYEQNSINTDQQIKKEIEQLSRLLAEKEEKIETYEKEISNKMDDDQLVRMRSKYKEIQQHKEINLRKQYKTAISGEQEQYPALRQYAEELKHELDVKKAIKEKLDEEIKKSDESIKELRRMKRDGASQEHELQEEIENLTQR</sequence>
<dbReference type="EMBL" id="GG662704">
    <property type="protein sequence ID" value="EAR95522.2"/>
    <property type="molecule type" value="Genomic_DNA"/>
</dbReference>
<dbReference type="RefSeq" id="XP_001015767.2">
    <property type="nucleotide sequence ID" value="XM_001015767.3"/>
</dbReference>
<feature type="compositionally biased region" description="Basic and acidic residues" evidence="2">
    <location>
        <begin position="179"/>
        <end position="201"/>
    </location>
</feature>
<keyword evidence="4" id="KW-1185">Reference proteome</keyword>
<evidence type="ECO:0000313" key="4">
    <source>
        <dbReference type="Proteomes" id="UP000009168"/>
    </source>
</evidence>
<feature type="region of interest" description="Disordered" evidence="2">
    <location>
        <begin position="179"/>
        <end position="210"/>
    </location>
</feature>
<reference evidence="4" key="1">
    <citation type="journal article" date="2006" name="PLoS Biol.">
        <title>Macronuclear genome sequence of the ciliate Tetrahymena thermophila, a model eukaryote.</title>
        <authorList>
            <person name="Eisen J.A."/>
            <person name="Coyne R.S."/>
            <person name="Wu M."/>
            <person name="Wu D."/>
            <person name="Thiagarajan M."/>
            <person name="Wortman J.R."/>
            <person name="Badger J.H."/>
            <person name="Ren Q."/>
            <person name="Amedeo P."/>
            <person name="Jones K.M."/>
            <person name="Tallon L.J."/>
            <person name="Delcher A.L."/>
            <person name="Salzberg S.L."/>
            <person name="Silva J.C."/>
            <person name="Haas B.J."/>
            <person name="Majoros W.H."/>
            <person name="Farzad M."/>
            <person name="Carlton J.M."/>
            <person name="Smith R.K. Jr."/>
            <person name="Garg J."/>
            <person name="Pearlman R.E."/>
            <person name="Karrer K.M."/>
            <person name="Sun L."/>
            <person name="Manning G."/>
            <person name="Elde N.C."/>
            <person name="Turkewitz A.P."/>
            <person name="Asai D.J."/>
            <person name="Wilkes D.E."/>
            <person name="Wang Y."/>
            <person name="Cai H."/>
            <person name="Collins K."/>
            <person name="Stewart B.A."/>
            <person name="Lee S.R."/>
            <person name="Wilamowska K."/>
            <person name="Weinberg Z."/>
            <person name="Ruzzo W.L."/>
            <person name="Wloga D."/>
            <person name="Gaertig J."/>
            <person name="Frankel J."/>
            <person name="Tsao C.-C."/>
            <person name="Gorovsky M.A."/>
            <person name="Keeling P.J."/>
            <person name="Waller R.F."/>
            <person name="Patron N.J."/>
            <person name="Cherry J.M."/>
            <person name="Stover N.A."/>
            <person name="Krieger C.J."/>
            <person name="del Toro C."/>
            <person name="Ryder H.F."/>
            <person name="Williamson S.C."/>
            <person name="Barbeau R.A."/>
            <person name="Hamilton E.P."/>
            <person name="Orias E."/>
        </authorList>
    </citation>
    <scope>NUCLEOTIDE SEQUENCE [LARGE SCALE GENOMIC DNA]</scope>
    <source>
        <strain evidence="4">SB210</strain>
    </source>
</reference>
<accession>Q23FT8</accession>
<dbReference type="HOGENOM" id="CLU_1312393_0_0_1"/>
<evidence type="ECO:0000313" key="3">
    <source>
        <dbReference type="EMBL" id="EAR95522.2"/>
    </source>
</evidence>
<keyword evidence="1" id="KW-0175">Coiled coil</keyword>
<name>Q23FT8_TETTS</name>
<feature type="coiled-coil region" evidence="1">
    <location>
        <begin position="27"/>
        <end position="112"/>
    </location>
</feature>
<gene>
    <name evidence="3" type="ORF">TTHERM_00079260</name>
</gene>
<organism evidence="3 4">
    <name type="scientific">Tetrahymena thermophila (strain SB210)</name>
    <dbReference type="NCBI Taxonomy" id="312017"/>
    <lineage>
        <taxon>Eukaryota</taxon>
        <taxon>Sar</taxon>
        <taxon>Alveolata</taxon>
        <taxon>Ciliophora</taxon>
        <taxon>Intramacronucleata</taxon>
        <taxon>Oligohymenophorea</taxon>
        <taxon>Hymenostomatida</taxon>
        <taxon>Tetrahymenina</taxon>
        <taxon>Tetrahymenidae</taxon>
        <taxon>Tetrahymena</taxon>
    </lineage>
</organism>
<dbReference type="AlphaFoldDB" id="Q23FT8"/>